<comment type="caution">
    <text evidence="2">The sequence shown here is derived from an EMBL/GenBank/DDBJ whole genome shotgun (WGS) entry which is preliminary data.</text>
</comment>
<accession>A0A644ZX74</accession>
<reference evidence="2" key="1">
    <citation type="submission" date="2019-08" db="EMBL/GenBank/DDBJ databases">
        <authorList>
            <person name="Kucharzyk K."/>
            <person name="Murdoch R.W."/>
            <person name="Higgins S."/>
            <person name="Loffler F."/>
        </authorList>
    </citation>
    <scope>NUCLEOTIDE SEQUENCE</scope>
</reference>
<feature type="transmembrane region" description="Helical" evidence="1">
    <location>
        <begin position="66"/>
        <end position="84"/>
    </location>
</feature>
<keyword evidence="1" id="KW-0812">Transmembrane</keyword>
<sequence>MMPVSDIYANFLYITSETLLTKENICERIRPRDDIQFRYKQIRIFHNIRYDLCRQIAVKTRKQRDMIFILLTSGKFILLYYRLFSPFNCVFSCFYQIRRVRHPAQHLSRYRYTFLLQYYQRKCLYTFLCSAQGTCKY</sequence>
<name>A0A644ZX74_9ZZZZ</name>
<gene>
    <name evidence="2" type="ORF">SDC9_88837</name>
</gene>
<evidence type="ECO:0000313" key="2">
    <source>
        <dbReference type="EMBL" id="MPM42174.1"/>
    </source>
</evidence>
<organism evidence="2">
    <name type="scientific">bioreactor metagenome</name>
    <dbReference type="NCBI Taxonomy" id="1076179"/>
    <lineage>
        <taxon>unclassified sequences</taxon>
        <taxon>metagenomes</taxon>
        <taxon>ecological metagenomes</taxon>
    </lineage>
</organism>
<protein>
    <submittedName>
        <fullName evidence="2">Uncharacterized protein</fullName>
    </submittedName>
</protein>
<proteinExistence type="predicted"/>
<dbReference type="EMBL" id="VSSQ01009631">
    <property type="protein sequence ID" value="MPM42174.1"/>
    <property type="molecule type" value="Genomic_DNA"/>
</dbReference>
<evidence type="ECO:0000256" key="1">
    <source>
        <dbReference type="SAM" id="Phobius"/>
    </source>
</evidence>
<keyword evidence="1" id="KW-1133">Transmembrane helix</keyword>
<keyword evidence="1" id="KW-0472">Membrane</keyword>
<dbReference type="AlphaFoldDB" id="A0A644ZX74"/>